<dbReference type="SUPFAM" id="SSF56112">
    <property type="entry name" value="Protein kinase-like (PK-like)"/>
    <property type="match status" value="1"/>
</dbReference>
<dbReference type="InterPro" id="IPR011009">
    <property type="entry name" value="Kinase-like_dom_sf"/>
</dbReference>
<comment type="caution">
    <text evidence="2">The sequence shown here is derived from an EMBL/GenBank/DDBJ whole genome shotgun (WGS) entry which is preliminary data.</text>
</comment>
<dbReference type="GO" id="GO:0005634">
    <property type="term" value="C:nucleus"/>
    <property type="evidence" value="ECO:0007669"/>
    <property type="project" value="TreeGrafter"/>
</dbReference>
<dbReference type="InterPro" id="IPR000719">
    <property type="entry name" value="Prot_kinase_dom"/>
</dbReference>
<keyword evidence="3" id="KW-1185">Reference proteome</keyword>
<feature type="domain" description="Protein kinase" evidence="1">
    <location>
        <begin position="117"/>
        <end position="453"/>
    </location>
</feature>
<dbReference type="SMART" id="SM00220">
    <property type="entry name" value="S_TKc"/>
    <property type="match status" value="1"/>
</dbReference>
<gene>
    <name evidence="2" type="ORF">DAKH74_041860</name>
</gene>
<name>A0AAV5S1N5_MAUHU</name>
<dbReference type="PANTHER" id="PTHR44167">
    <property type="entry name" value="OVARIAN-SPECIFIC SERINE/THREONINE-PROTEIN KINASE LOK-RELATED"/>
    <property type="match status" value="1"/>
</dbReference>
<dbReference type="GO" id="GO:0005524">
    <property type="term" value="F:ATP binding"/>
    <property type="evidence" value="ECO:0007669"/>
    <property type="project" value="InterPro"/>
</dbReference>
<accession>A0AAV5S1N5</accession>
<protein>
    <recommendedName>
        <fullName evidence="1">Protein kinase domain-containing protein</fullName>
    </recommendedName>
</protein>
<dbReference type="InterPro" id="IPR008271">
    <property type="entry name" value="Ser/Thr_kinase_AS"/>
</dbReference>
<dbReference type="Proteomes" id="UP001377567">
    <property type="component" value="Unassembled WGS sequence"/>
</dbReference>
<dbReference type="Gene3D" id="1.10.510.10">
    <property type="entry name" value="Transferase(Phosphotransferase) domain 1"/>
    <property type="match status" value="1"/>
</dbReference>
<evidence type="ECO:0000313" key="3">
    <source>
        <dbReference type="Proteomes" id="UP001377567"/>
    </source>
</evidence>
<dbReference type="EMBL" id="BTGD01000013">
    <property type="protein sequence ID" value="GMM57570.1"/>
    <property type="molecule type" value="Genomic_DNA"/>
</dbReference>
<dbReference type="PROSITE" id="PS00108">
    <property type="entry name" value="PROTEIN_KINASE_ST"/>
    <property type="match status" value="1"/>
</dbReference>
<organism evidence="2 3">
    <name type="scientific">Maudiozyma humilis</name>
    <name type="common">Sour dough yeast</name>
    <name type="synonym">Kazachstania humilis</name>
    <dbReference type="NCBI Taxonomy" id="51915"/>
    <lineage>
        <taxon>Eukaryota</taxon>
        <taxon>Fungi</taxon>
        <taxon>Dikarya</taxon>
        <taxon>Ascomycota</taxon>
        <taxon>Saccharomycotina</taxon>
        <taxon>Saccharomycetes</taxon>
        <taxon>Saccharomycetales</taxon>
        <taxon>Saccharomycetaceae</taxon>
        <taxon>Maudiozyma</taxon>
    </lineage>
</organism>
<proteinExistence type="predicted"/>
<reference evidence="2 3" key="1">
    <citation type="journal article" date="2023" name="Elife">
        <title>Identification of key yeast species and microbe-microbe interactions impacting larval growth of Drosophila in the wild.</title>
        <authorList>
            <person name="Mure A."/>
            <person name="Sugiura Y."/>
            <person name="Maeda R."/>
            <person name="Honda K."/>
            <person name="Sakurai N."/>
            <person name="Takahashi Y."/>
            <person name="Watada M."/>
            <person name="Katoh T."/>
            <person name="Gotoh A."/>
            <person name="Gotoh Y."/>
            <person name="Taniguchi I."/>
            <person name="Nakamura K."/>
            <person name="Hayashi T."/>
            <person name="Katayama T."/>
            <person name="Uemura T."/>
            <person name="Hattori Y."/>
        </authorList>
    </citation>
    <scope>NUCLEOTIDE SEQUENCE [LARGE SCALE GENOMIC DNA]</scope>
    <source>
        <strain evidence="2 3">KH-74</strain>
    </source>
</reference>
<dbReference type="GO" id="GO:0044773">
    <property type="term" value="P:mitotic DNA damage checkpoint signaling"/>
    <property type="evidence" value="ECO:0007669"/>
    <property type="project" value="TreeGrafter"/>
</dbReference>
<dbReference type="PROSITE" id="PS50011">
    <property type="entry name" value="PROTEIN_KINASE_DOM"/>
    <property type="match status" value="1"/>
</dbReference>
<evidence type="ECO:0000313" key="2">
    <source>
        <dbReference type="EMBL" id="GMM57570.1"/>
    </source>
</evidence>
<sequence length="453" mass="51891">MDYTPPTTPIVELDVNKKRGIARKLPISPITPGLKKFPSERDEITSPTADSLPDKIEKTSFSFLQKDMRDHCISPTYPRFADTEKCLHYLSKRCHGNILTRMLSTSIDFLNDSSQQFKSSRMLGQGSYCFVYEIDSPDDSCNLVVKFPPSKRKSRTILNEGLILSYLHMTDDTFENNHIIPFYGITYLDKSHYRKLRWNESIPALILPKLELNLQQFIKFLKENYHDDIVLKKVLWRKLFNEMIVALNHLKMRRVIHGDIKTANILLGSTGRDDVFSFDNFNYYLCDFTSSIVDVSDDVNLRLEDMASTKPNNFNLDTTLEYCPPEIIETVVAQPGNENSGSNDCKPILSSTADLYSFGLCLLSFICEDEPYHQLKSYKFHGGGTDMPSGSMPSSVQHTQWLINSILKNDPIALNTFTDQNDYYSSHWSQELGIVSKILVDRITLEECVSQLY</sequence>
<dbReference type="PANTHER" id="PTHR44167:SF24">
    <property type="entry name" value="SERINE_THREONINE-PROTEIN KINASE CHK2"/>
    <property type="match status" value="1"/>
</dbReference>
<dbReference type="AlphaFoldDB" id="A0AAV5S1N5"/>
<dbReference type="GO" id="GO:0004674">
    <property type="term" value="F:protein serine/threonine kinase activity"/>
    <property type="evidence" value="ECO:0007669"/>
    <property type="project" value="TreeGrafter"/>
</dbReference>
<evidence type="ECO:0000259" key="1">
    <source>
        <dbReference type="PROSITE" id="PS50011"/>
    </source>
</evidence>
<dbReference type="Pfam" id="PF00069">
    <property type="entry name" value="Pkinase"/>
    <property type="match status" value="1"/>
</dbReference>